<dbReference type="EMBL" id="FXBB01000013">
    <property type="protein sequence ID" value="SMG28636.1"/>
    <property type="molecule type" value="Genomic_DNA"/>
</dbReference>
<accession>A0A1X7JKD8</accession>
<dbReference type="RefSeq" id="WP_085544499.1">
    <property type="nucleotide sequence ID" value="NZ_FXBB01000013.1"/>
</dbReference>
<evidence type="ECO:0000313" key="2">
    <source>
        <dbReference type="EMBL" id="SMG28636.1"/>
    </source>
</evidence>
<feature type="domain" description="MrpA C-terminal/MbhE" evidence="1">
    <location>
        <begin position="13"/>
        <end position="86"/>
    </location>
</feature>
<reference evidence="3" key="1">
    <citation type="submission" date="2017-04" db="EMBL/GenBank/DDBJ databases">
        <authorList>
            <person name="Varghese N."/>
            <person name="Submissions S."/>
        </authorList>
    </citation>
    <scope>NUCLEOTIDE SEQUENCE [LARGE SCALE GENOMIC DNA]</scope>
    <source>
        <strain evidence="3">USBA 82</strain>
    </source>
</reference>
<evidence type="ECO:0000313" key="3">
    <source>
        <dbReference type="Proteomes" id="UP000193355"/>
    </source>
</evidence>
<dbReference type="OrthoDB" id="9798859at2"/>
<proteinExistence type="predicted"/>
<dbReference type="InterPro" id="IPR046806">
    <property type="entry name" value="MrpA_C/MbhE"/>
</dbReference>
<dbReference type="STRING" id="561720.SAMN06275492_11323"/>
<protein>
    <submittedName>
        <fullName evidence="2">Membrane bound hydrogenase subunit mbhE</fullName>
    </submittedName>
</protein>
<gene>
    <name evidence="2" type="ORF">SAMN06275492_11323</name>
</gene>
<sequence length="89" mass="9657">MKLKALFVAAALVMGGIAMTGLDRIHPFGKPNAVEMDEYYLTHALEDRSAENVVTSIVFDYRAFDTLGESAVLFTALCSVVALFRKGGN</sequence>
<evidence type="ECO:0000259" key="1">
    <source>
        <dbReference type="Pfam" id="PF20501"/>
    </source>
</evidence>
<keyword evidence="3" id="KW-1185">Reference proteome</keyword>
<name>A0A1X7JKD8_9BACT</name>
<organism evidence="2 3">
    <name type="scientific">Dethiosulfovibrio salsuginis</name>
    <dbReference type="NCBI Taxonomy" id="561720"/>
    <lineage>
        <taxon>Bacteria</taxon>
        <taxon>Thermotogati</taxon>
        <taxon>Synergistota</taxon>
        <taxon>Synergistia</taxon>
        <taxon>Synergistales</taxon>
        <taxon>Dethiosulfovibrionaceae</taxon>
        <taxon>Dethiosulfovibrio</taxon>
    </lineage>
</organism>
<dbReference type="AlphaFoldDB" id="A0A1X7JKD8"/>
<dbReference type="Pfam" id="PF20501">
    <property type="entry name" value="MbhE"/>
    <property type="match status" value="1"/>
</dbReference>
<dbReference type="Proteomes" id="UP000193355">
    <property type="component" value="Unassembled WGS sequence"/>
</dbReference>